<feature type="compositionally biased region" description="Gly residues" evidence="14">
    <location>
        <begin position="947"/>
        <end position="962"/>
    </location>
</feature>
<dbReference type="STRING" id="7165.Q7Q111"/>
<gene>
    <name evidence="18" type="ORF">AgaP_AGAP010028</name>
</gene>
<dbReference type="EC" id="5.6.2.1" evidence="3 13"/>
<dbReference type="InterPro" id="IPR010666">
    <property type="entry name" value="Znf_GRF"/>
</dbReference>
<dbReference type="SMART" id="SM00493">
    <property type="entry name" value="TOPRIM"/>
    <property type="match status" value="1"/>
</dbReference>
<dbReference type="PROSITE" id="PS00396">
    <property type="entry name" value="TOPO_IA_1"/>
    <property type="match status" value="1"/>
</dbReference>
<evidence type="ECO:0000256" key="11">
    <source>
        <dbReference type="ARBA" id="ARBA00056363"/>
    </source>
</evidence>
<comment type="function">
    <text evidence="13">Introduces a single-strand break via transesterification at a target site in duplex DNA. Releases the supercoiling and torsional tension of DNA introduced during the DNA replication and transcription by transiently cleaving and rejoining one strand of the DNA duplex. The scissile phosphodiester is attacked by the catalytic tyrosine of the enzyme, resulting in the formation of a DNA-(5'-phosphotyrosyl)-enzyme intermediate and the expulsion of a 3'-OH DNA strand.</text>
</comment>
<dbReference type="InterPro" id="IPR000380">
    <property type="entry name" value="Topo_IA"/>
</dbReference>
<accession>Q7Q111</accession>
<dbReference type="GO" id="GO:0006265">
    <property type="term" value="P:DNA topological change"/>
    <property type="evidence" value="ECO:0007669"/>
    <property type="project" value="InterPro"/>
</dbReference>
<feature type="compositionally biased region" description="Low complexity" evidence="14">
    <location>
        <begin position="802"/>
        <end position="851"/>
    </location>
</feature>
<feature type="compositionally biased region" description="Gly residues" evidence="14">
    <location>
        <begin position="861"/>
        <end position="870"/>
    </location>
</feature>
<comment type="catalytic activity">
    <reaction evidence="1 13">
        <text>ATP-independent breakage of single-stranded DNA, followed by passage and rejoining.</text>
        <dbReference type="EC" id="5.6.2.1"/>
    </reaction>
</comment>
<dbReference type="FunFam" id="1.10.460.10:FF:000003">
    <property type="entry name" value="DNA topoisomerase"/>
    <property type="match status" value="1"/>
</dbReference>
<dbReference type="GO" id="GO:0003917">
    <property type="term" value="F:DNA topoisomerase type I (single strand cut, ATP-independent) activity"/>
    <property type="evidence" value="ECO:0007669"/>
    <property type="project" value="UniProtKB-EC"/>
</dbReference>
<evidence type="ECO:0000259" key="16">
    <source>
        <dbReference type="PROSITE" id="PS51999"/>
    </source>
</evidence>
<dbReference type="OMA" id="WYKTCLP"/>
<comment type="function">
    <text evidence="11">Releases the supercoiling and torsional tension of DNA introduced during the DNA replication and transcription by transiently cleaving and rejoining one strand of the DNA duplex. Introduces a single-strand break via transesterification at a target site in duplex DNA. The scissile phosphodiester is attacked by the catalytic tyrosine of the enzyme, resulting in the formation of a DNA-(5'-phosphotyrosyl)-enzyme intermediate and the expulsion of a 3'-OH DNA strand. The free DNA strand than undergoes passage around the unbroken strand thus removing DNA supercoils. Finally, in the religation step, the DNA 3'-OH attacks the covalent intermediate to expel the active-site tyrosine and restore the DNA phosphodiester backbone. Weakly relaxes negative supercoils and displays a distinct preference for binding single-stranded DNA.</text>
</comment>
<comment type="caution">
    <text evidence="18">The sequence shown here is derived from an EMBL/GenBank/DDBJ whole genome shotgun (WGS) entry which is preliminary data.</text>
</comment>
<organism evidence="18">
    <name type="scientific">Anopheles gambiae</name>
    <name type="common">African malaria mosquito</name>
    <dbReference type="NCBI Taxonomy" id="7165"/>
    <lineage>
        <taxon>Eukaryota</taxon>
        <taxon>Metazoa</taxon>
        <taxon>Ecdysozoa</taxon>
        <taxon>Arthropoda</taxon>
        <taxon>Hexapoda</taxon>
        <taxon>Insecta</taxon>
        <taxon>Pterygota</taxon>
        <taxon>Neoptera</taxon>
        <taxon>Endopterygota</taxon>
        <taxon>Diptera</taxon>
        <taxon>Nematocera</taxon>
        <taxon>Culicoidea</taxon>
        <taxon>Culicidae</taxon>
        <taxon>Anophelinae</taxon>
        <taxon>Anopheles</taxon>
    </lineage>
</organism>
<evidence type="ECO:0000259" key="15">
    <source>
        <dbReference type="PROSITE" id="PS50880"/>
    </source>
</evidence>
<keyword evidence="8 13" id="KW-0799">Topoisomerase</keyword>
<dbReference type="Pfam" id="PF01751">
    <property type="entry name" value="Toprim"/>
    <property type="match status" value="1"/>
</dbReference>
<evidence type="ECO:0000259" key="17">
    <source>
        <dbReference type="PROSITE" id="PS52039"/>
    </source>
</evidence>
<dbReference type="GO" id="GO:0008270">
    <property type="term" value="F:zinc ion binding"/>
    <property type="evidence" value="ECO:0007669"/>
    <property type="project" value="UniProtKB-KW"/>
</dbReference>
<evidence type="ECO:0000256" key="3">
    <source>
        <dbReference type="ARBA" id="ARBA00012891"/>
    </source>
</evidence>
<dbReference type="Gene3D" id="1.10.290.10">
    <property type="entry name" value="Topoisomerase I, domain 4"/>
    <property type="match status" value="1"/>
</dbReference>
<dbReference type="GO" id="GO:0005694">
    <property type="term" value="C:chromosome"/>
    <property type="evidence" value="ECO:0007669"/>
    <property type="project" value="InterPro"/>
</dbReference>
<dbReference type="PROSITE" id="PS51999">
    <property type="entry name" value="ZF_GRF"/>
    <property type="match status" value="1"/>
</dbReference>
<dbReference type="InterPro" id="IPR006171">
    <property type="entry name" value="TOPRIM_dom"/>
</dbReference>
<dbReference type="InterPro" id="IPR013825">
    <property type="entry name" value="Topo_IA_cen_sub2"/>
</dbReference>
<dbReference type="InterPro" id="IPR003602">
    <property type="entry name" value="Topo_IA_DNA-bd_dom"/>
</dbReference>
<evidence type="ECO:0000256" key="2">
    <source>
        <dbReference type="ARBA" id="ARBA00009446"/>
    </source>
</evidence>
<feature type="domain" description="GRF-type" evidence="16">
    <location>
        <begin position="897"/>
        <end position="938"/>
    </location>
</feature>
<dbReference type="InterPro" id="IPR034144">
    <property type="entry name" value="TOPRIM_TopoIII"/>
</dbReference>
<dbReference type="InterPro" id="IPR013824">
    <property type="entry name" value="Topo_IA_cen_sub1"/>
</dbReference>
<evidence type="ECO:0000256" key="13">
    <source>
        <dbReference type="RuleBase" id="RU362092"/>
    </source>
</evidence>
<dbReference type="Gene3D" id="3.30.65.10">
    <property type="entry name" value="Bacterial Topoisomerase I, domain 1"/>
    <property type="match status" value="1"/>
</dbReference>
<evidence type="ECO:0000256" key="7">
    <source>
        <dbReference type="ARBA" id="ARBA00022833"/>
    </source>
</evidence>
<dbReference type="FunFam" id="1.10.290.10:FF:000001">
    <property type="entry name" value="DNA topoisomerase"/>
    <property type="match status" value="1"/>
</dbReference>
<dbReference type="GO" id="GO:0003677">
    <property type="term" value="F:DNA binding"/>
    <property type="evidence" value="ECO:0007669"/>
    <property type="project" value="UniProtKB-KW"/>
</dbReference>
<reference evidence="18" key="5">
    <citation type="submission" date="2011-05" db="EMBL/GenBank/DDBJ databases">
        <authorList>
            <consortium name="VectorBase"/>
        </authorList>
    </citation>
    <scope>NUCLEOTIDE SEQUENCE</scope>
    <source>
        <strain evidence="18">PEST</strain>
    </source>
</reference>
<dbReference type="Pfam" id="PF01396">
    <property type="entry name" value="Zn_ribbon_Top1"/>
    <property type="match status" value="1"/>
</dbReference>
<dbReference type="PRINTS" id="PR00417">
    <property type="entry name" value="PRTPISMRASEI"/>
</dbReference>
<dbReference type="FunCoup" id="Q7Q111">
    <property type="interactions" value="2884"/>
</dbReference>
<dbReference type="Pfam" id="PF01131">
    <property type="entry name" value="Topoisom_bac"/>
    <property type="match status" value="1"/>
</dbReference>
<keyword evidence="5" id="KW-0677">Repeat</keyword>
<comment type="similarity">
    <text evidence="2 13">Belongs to the type IA topoisomerase family.</text>
</comment>
<dbReference type="PANTHER" id="PTHR11390">
    <property type="entry name" value="PROKARYOTIC DNA TOPOISOMERASE"/>
    <property type="match status" value="1"/>
</dbReference>
<feature type="region of interest" description="Disordered" evidence="14">
    <location>
        <begin position="940"/>
        <end position="985"/>
    </location>
</feature>
<dbReference type="FunFam" id="3.40.50.140:FF:000003">
    <property type="entry name" value="DNA topoisomerase"/>
    <property type="match status" value="1"/>
</dbReference>
<dbReference type="PANTHER" id="PTHR11390:SF21">
    <property type="entry name" value="DNA TOPOISOMERASE 3-ALPHA"/>
    <property type="match status" value="1"/>
</dbReference>
<dbReference type="VEuPathDB" id="VectorBase:AGAMI1_006611"/>
<dbReference type="SUPFAM" id="SSF56712">
    <property type="entry name" value="Prokaryotic type I DNA topoisomerase"/>
    <property type="match status" value="1"/>
</dbReference>
<feature type="region of interest" description="Disordered" evidence="14">
    <location>
        <begin position="625"/>
        <end position="647"/>
    </location>
</feature>
<dbReference type="VEuPathDB" id="VectorBase:AGAP010028"/>
<protein>
    <recommendedName>
        <fullName evidence="3 13">DNA topoisomerase</fullName>
        <ecNumber evidence="3 13">5.6.2.1</ecNumber>
    </recommendedName>
</protein>
<evidence type="ECO:0000256" key="9">
    <source>
        <dbReference type="ARBA" id="ARBA00023125"/>
    </source>
</evidence>
<reference evidence="18" key="3">
    <citation type="journal article" date="2004" name="Trends Parasitol.">
        <title>The Anopheles gambiae genome: an update.</title>
        <authorList>
            <person name="Mongin E."/>
            <person name="Louis C."/>
            <person name="Holt R.A."/>
            <person name="Birney E."/>
            <person name="Collins F.H."/>
        </authorList>
    </citation>
    <scope>NUCLEOTIDE SEQUENCE</scope>
    <source>
        <strain evidence="18">PEST</strain>
    </source>
</reference>
<feature type="region of interest" description="Disordered" evidence="14">
    <location>
        <begin position="761"/>
        <end position="889"/>
    </location>
</feature>
<evidence type="ECO:0000256" key="6">
    <source>
        <dbReference type="ARBA" id="ARBA00022771"/>
    </source>
</evidence>
<feature type="domain" description="Topo IA-type catalytic" evidence="17">
    <location>
        <begin position="192"/>
        <end position="612"/>
    </location>
</feature>
<dbReference type="HOGENOM" id="CLU_002929_1_2_1"/>
<reference evidence="18" key="1">
    <citation type="journal article" date="2002" name="Science">
        <title>The genome sequence of the malaria mosquito Anopheles gambiae.</title>
        <authorList>
            <person name="Holt R.A."/>
            <person name="Subramanian G.M."/>
            <person name="Halpern A."/>
            <person name="Sutton G.G."/>
            <person name="Charlab R."/>
            <person name="Nusskern D.R."/>
            <person name="Wincker P."/>
            <person name="Clark A.G."/>
            <person name="Ribeiro J.M."/>
            <person name="Wides R."/>
            <person name="Salzberg S.L."/>
            <person name="Loftus B."/>
            <person name="Yandell M."/>
            <person name="Majoros W.H."/>
            <person name="Rusch D.B."/>
            <person name="Lai Z."/>
            <person name="Kraft C.L."/>
            <person name="Abril J.F."/>
            <person name="Anthouard V."/>
            <person name="Arensburger P."/>
            <person name="Atkinson P.W."/>
            <person name="Baden H."/>
            <person name="de Berardinis V."/>
            <person name="Baldwin D."/>
            <person name="Benes V."/>
            <person name="Biedler J."/>
            <person name="Blass C."/>
            <person name="Bolanos R."/>
            <person name="Boscus D."/>
            <person name="Barnstead M."/>
            <person name="Cai S."/>
            <person name="Center A."/>
            <person name="Chaturverdi K."/>
            <person name="Christophides G.K."/>
            <person name="Chrystal M.A."/>
            <person name="Clamp M."/>
            <person name="Cravchik A."/>
            <person name="Curwen V."/>
            <person name="Dana A."/>
            <person name="Delcher A."/>
            <person name="Dew I."/>
            <person name="Evans C.A."/>
            <person name="Flanigan M."/>
            <person name="Grundschober-Freimoser A."/>
            <person name="Friedli L."/>
            <person name="Gu Z."/>
            <person name="Guan P."/>
            <person name="Guigo R."/>
            <person name="Hillenmeyer M.E."/>
            <person name="Hladun S.L."/>
            <person name="Hogan J.R."/>
            <person name="Hong Y.S."/>
            <person name="Hoover J."/>
            <person name="Jaillon O."/>
            <person name="Ke Z."/>
            <person name="Kodira C."/>
            <person name="Kokoza E."/>
            <person name="Koutsos A."/>
            <person name="Letunic I."/>
            <person name="Levitsky A."/>
            <person name="Liang Y."/>
            <person name="Lin J.J."/>
            <person name="Lobo N.F."/>
            <person name="Lopez J.R."/>
            <person name="Malek J.A."/>
            <person name="McIntosh T.C."/>
            <person name="Meister S."/>
            <person name="Miller J."/>
            <person name="Mobarry C."/>
            <person name="Mongin E."/>
            <person name="Murphy S.D."/>
            <person name="O'Brochta D.A."/>
            <person name="Pfannkoch C."/>
            <person name="Qi R."/>
            <person name="Regier M.A."/>
            <person name="Remington K."/>
            <person name="Shao H."/>
            <person name="Sharakhova M.V."/>
            <person name="Sitter C.D."/>
            <person name="Shetty J."/>
            <person name="Smith T.J."/>
            <person name="Strong R."/>
            <person name="Sun J."/>
            <person name="Thomasova D."/>
            <person name="Ton L.Q."/>
            <person name="Topalis P."/>
            <person name="Tu Z."/>
            <person name="Unger M.F."/>
            <person name="Walenz B."/>
            <person name="Wang A."/>
            <person name="Wang J."/>
            <person name="Wang M."/>
            <person name="Wang X."/>
            <person name="Woodford K.J."/>
            <person name="Wortman J.R."/>
            <person name="Wu M."/>
            <person name="Yao A."/>
            <person name="Zdobnov E.M."/>
            <person name="Zhang H."/>
            <person name="Zhao Q."/>
            <person name="Zhao S."/>
            <person name="Zhu S.C."/>
            <person name="Zhimulev I."/>
            <person name="Coluzzi M."/>
            <person name="della Torre A."/>
            <person name="Roth C.W."/>
            <person name="Louis C."/>
            <person name="Kalush F."/>
            <person name="Mural R.J."/>
            <person name="Myers E.W."/>
            <person name="Adams M.D."/>
            <person name="Smith H.O."/>
            <person name="Broder S."/>
            <person name="Gardner M.J."/>
            <person name="Fraser C.M."/>
            <person name="Birney E."/>
            <person name="Bork P."/>
            <person name="Brey P.T."/>
            <person name="Venter J.C."/>
            <person name="Weissenbach J."/>
            <person name="Kafatos F.C."/>
            <person name="Collins F.H."/>
            <person name="Hoffman S.L."/>
        </authorList>
    </citation>
    <scope>NUCLEOTIDE SEQUENCE [LARGE SCALE GENOMIC DNA]</scope>
    <source>
        <strain evidence="18">PEST</strain>
    </source>
</reference>
<evidence type="ECO:0000256" key="14">
    <source>
        <dbReference type="SAM" id="MobiDB-lite"/>
    </source>
</evidence>
<reference evidence="18" key="4">
    <citation type="journal article" date="2007" name="Genome Biol.">
        <title>Update of the Anopheles gambiae PEST genome assembly.</title>
        <authorList>
            <person name="Sharakhova M.V."/>
            <person name="Hammond M.P."/>
            <person name="Lobo N.F."/>
            <person name="Krzywinski J."/>
            <person name="Unger M.F."/>
            <person name="Hillenmeyer M.E."/>
            <person name="Bruggner R.V."/>
            <person name="Birney E."/>
            <person name="Collins F.H."/>
        </authorList>
    </citation>
    <scope>NUCLEOTIDE SEQUENCE</scope>
    <source>
        <strain evidence="18">PEST</strain>
    </source>
</reference>
<dbReference type="InterPro" id="IPR023406">
    <property type="entry name" value="Topo_IA_AS"/>
</dbReference>
<dbReference type="EMBL" id="AAAB01008980">
    <property type="protein sequence ID" value="EAA13910.3"/>
    <property type="molecule type" value="Genomic_DNA"/>
</dbReference>
<keyword evidence="7" id="KW-0862">Zinc</keyword>
<evidence type="ECO:0000256" key="10">
    <source>
        <dbReference type="ARBA" id="ARBA00023235"/>
    </source>
</evidence>
<keyword evidence="6 12" id="KW-0863">Zinc-finger</keyword>
<feature type="compositionally biased region" description="Polar residues" evidence="14">
    <location>
        <begin position="874"/>
        <end position="885"/>
    </location>
</feature>
<evidence type="ECO:0000313" key="18">
    <source>
        <dbReference type="EMBL" id="EAA13910.3"/>
    </source>
</evidence>
<name>Q7Q111_ANOGA</name>
<dbReference type="Gene3D" id="3.40.50.140">
    <property type="match status" value="1"/>
</dbReference>
<dbReference type="Gene3D" id="2.70.20.10">
    <property type="entry name" value="Topoisomerase I, domain 3"/>
    <property type="match status" value="1"/>
</dbReference>
<dbReference type="PROSITE" id="PS50880">
    <property type="entry name" value="TOPRIM"/>
    <property type="match status" value="1"/>
</dbReference>
<evidence type="ECO:0000256" key="12">
    <source>
        <dbReference type="PROSITE-ProRule" id="PRU01343"/>
    </source>
</evidence>
<dbReference type="InterPro" id="IPR013497">
    <property type="entry name" value="Topo_IA_cen"/>
</dbReference>
<keyword evidence="10 13" id="KW-0413">Isomerase</keyword>
<feature type="compositionally biased region" description="Low complexity" evidence="14">
    <location>
        <begin position="963"/>
        <end position="973"/>
    </location>
</feature>
<keyword evidence="4" id="KW-0479">Metal-binding</keyword>
<dbReference type="CDD" id="cd00186">
    <property type="entry name" value="TOP1Ac"/>
    <property type="match status" value="1"/>
</dbReference>
<sequence>MLRLVKASISFIQRCPQTRALASVCSANMKYLNVAEKNDAAKTIAGLLSRGSSQRREGYSPYNKIYEFSYNLHGQSIQMIMTSVSGHLLTHEFLPSFRGWHSCSPEDLFDAPVRKNCPEQYEKIKKTLEREVRGCSALIIWTDCDREGENIGYEIIEVCRAVKPQLRVFRAKFSEITAPSIKRAIENLVQPDARQNDAVNVRSELDLRIGAAFTRFQTLRLQKSFPQDISNNLVSYGSCQIPTLGFVAQRYKEIENFIPQTFWKIKLTHTIDDLTVEFHWSRNRLFDKQCCEAYLMLCQTNPTAKVVNVTQKPKNKWRPTPMDTVELEKLGSRKLKMNAKQVMTIAEKLYTQGIISYPRTETNMFTGDMKLAPLVQAQVASDQWGSFAEKVLQWGVNPRNGKKSDQAHPPIHPTKLPTNLSGDEWRVYELIARHFLACVSRDATGSETIVNVVVAEEEEFTASGLCIHERNYLEVYPYDRWNAKEIHSYQVGHTFEPTELGLHEGSTTAPNMLTEADLIALMEKHGIGTDATHAEHINTIKERGYIGERDRGFLVPGTLGMGLVEGYEMMELRLAHPELRAGLEADLKLVCEGRKNPNDVLAEQIAKYKEVYRIMSQKARALDRAMGQRLNQTPQEPPPDAGASAATATGSAPMREVCKCPKCGHKMCLRTKRDSSGYYLGCVAFPECRNNIWFDDSMREINVLDDTCARCGSKKMTVKFRSVRFYALLQSTDMDEYQFCIVCDDKFRNLFNINESSVRVAAGARSSSNTTTVPVAQPARSSTSTWGTGNQSERRPANTAHNTTSSGIGRSNSSAGSSSSWGTGQSTSNNWGGSQSSNRGGGSSTTTWGKSANNRADGPAKKGGGFGDAGGAKQNSWHNPSNSSRVGIGEEDGEVMCRCGTPASRFTVKKDGPNKGRPFFSCPNQASSCGFFKWGDENMPPASSNNGGTGGGSVSWGSGGVSNSGSSWGRSSNDTTNKTSRTTRKCGLCRQEGHTKNKTTRKCGLCRQEGHTKNKCPQRGESTDF</sequence>
<feature type="compositionally biased region" description="Polar residues" evidence="14">
    <location>
        <begin position="769"/>
        <end position="791"/>
    </location>
</feature>
<keyword evidence="9 13" id="KW-0238">DNA-binding</keyword>
<dbReference type="InterPro" id="IPR013826">
    <property type="entry name" value="Topo_IA_cen_sub3"/>
</dbReference>
<dbReference type="AlphaFoldDB" id="Q7Q111"/>
<feature type="domain" description="Toprim" evidence="15">
    <location>
        <begin position="30"/>
        <end position="174"/>
    </location>
</feature>
<dbReference type="Pfam" id="PF06839">
    <property type="entry name" value="Zn_ribbon_GRF"/>
    <property type="match status" value="1"/>
</dbReference>
<dbReference type="GO" id="GO:0005634">
    <property type="term" value="C:nucleus"/>
    <property type="evidence" value="ECO:0007669"/>
    <property type="project" value="UniProtKB-ARBA"/>
</dbReference>
<evidence type="ECO:0000256" key="1">
    <source>
        <dbReference type="ARBA" id="ARBA00000213"/>
    </source>
</evidence>
<dbReference type="InterPro" id="IPR003601">
    <property type="entry name" value="Topo_IA_2"/>
</dbReference>
<dbReference type="SMART" id="SM00437">
    <property type="entry name" value="TOP1Ac"/>
    <property type="match status" value="1"/>
</dbReference>
<reference evidence="18" key="2">
    <citation type="submission" date="2002-03" db="EMBL/GenBank/DDBJ databases">
        <authorList>
            <consortium name="The Anopheles Genome Sequencing Consortium"/>
        </authorList>
    </citation>
    <scope>NUCLEOTIDE SEQUENCE</scope>
    <source>
        <strain evidence="18">PEST</strain>
    </source>
</reference>
<dbReference type="Gene3D" id="1.10.460.10">
    <property type="entry name" value="Topoisomerase I, domain 2"/>
    <property type="match status" value="1"/>
</dbReference>
<dbReference type="InterPro" id="IPR023405">
    <property type="entry name" value="Topo_IA_core_domain"/>
</dbReference>
<dbReference type="PaxDb" id="7165-AGAP010028-PA"/>
<evidence type="ECO:0000256" key="5">
    <source>
        <dbReference type="ARBA" id="ARBA00022737"/>
    </source>
</evidence>
<evidence type="ECO:0000256" key="8">
    <source>
        <dbReference type="ARBA" id="ARBA00023029"/>
    </source>
</evidence>
<evidence type="ECO:0000256" key="4">
    <source>
        <dbReference type="ARBA" id="ARBA00022723"/>
    </source>
</evidence>
<dbReference type="InParanoid" id="Q7Q111"/>
<dbReference type="CDD" id="cd03362">
    <property type="entry name" value="TOPRIM_TopoIA_TopoIII"/>
    <property type="match status" value="1"/>
</dbReference>
<proteinExistence type="inferred from homology"/>
<dbReference type="SMART" id="SM00436">
    <property type="entry name" value="TOP1Bc"/>
    <property type="match status" value="1"/>
</dbReference>
<dbReference type="eggNOG" id="KOG1956">
    <property type="taxonomic scope" value="Eukaryota"/>
</dbReference>
<dbReference type="InterPro" id="IPR013498">
    <property type="entry name" value="Topo_IA_Znf"/>
</dbReference>
<dbReference type="PROSITE" id="PS52039">
    <property type="entry name" value="TOPO_IA_2"/>
    <property type="match status" value="1"/>
</dbReference>